<dbReference type="PANTHER" id="PTHR10622:SF10">
    <property type="entry name" value="HET DOMAIN-CONTAINING PROTEIN"/>
    <property type="match status" value="1"/>
</dbReference>
<dbReference type="Proteomes" id="UP000777438">
    <property type="component" value="Unassembled WGS sequence"/>
</dbReference>
<dbReference type="OrthoDB" id="20872at2759"/>
<evidence type="ECO:0000256" key="1">
    <source>
        <dbReference type="PROSITE-ProRule" id="PRU00023"/>
    </source>
</evidence>
<dbReference type="Pfam" id="PF12796">
    <property type="entry name" value="Ank_2"/>
    <property type="match status" value="1"/>
</dbReference>
<comment type="caution">
    <text evidence="4">The sequence shown here is derived from an EMBL/GenBank/DDBJ whole genome shotgun (WGS) entry which is preliminary data.</text>
</comment>
<organism evidence="4 5">
    <name type="scientific">Thelonectria olida</name>
    <dbReference type="NCBI Taxonomy" id="1576542"/>
    <lineage>
        <taxon>Eukaryota</taxon>
        <taxon>Fungi</taxon>
        <taxon>Dikarya</taxon>
        <taxon>Ascomycota</taxon>
        <taxon>Pezizomycotina</taxon>
        <taxon>Sordariomycetes</taxon>
        <taxon>Hypocreomycetidae</taxon>
        <taxon>Hypocreales</taxon>
        <taxon>Nectriaceae</taxon>
        <taxon>Thelonectria</taxon>
    </lineage>
</organism>
<dbReference type="InterPro" id="IPR002110">
    <property type="entry name" value="Ankyrin_rpt"/>
</dbReference>
<evidence type="ECO:0000313" key="4">
    <source>
        <dbReference type="EMBL" id="KAH6877076.1"/>
    </source>
</evidence>
<gene>
    <name evidence="4" type="ORF">B0T10DRAFT_540739</name>
</gene>
<dbReference type="Gene3D" id="1.25.40.20">
    <property type="entry name" value="Ankyrin repeat-containing domain"/>
    <property type="match status" value="3"/>
</dbReference>
<dbReference type="Pfam" id="PF26640">
    <property type="entry name" value="DUF8212"/>
    <property type="match status" value="1"/>
</dbReference>
<dbReference type="AlphaFoldDB" id="A0A9P8VTA9"/>
<feature type="domain" description="DUF8212" evidence="3">
    <location>
        <begin position="215"/>
        <end position="240"/>
    </location>
</feature>
<feature type="repeat" description="ANK" evidence="1">
    <location>
        <begin position="538"/>
        <end position="570"/>
    </location>
</feature>
<feature type="repeat" description="ANK" evidence="1">
    <location>
        <begin position="571"/>
        <end position="603"/>
    </location>
</feature>
<dbReference type="Pfam" id="PF06985">
    <property type="entry name" value="HET"/>
    <property type="match status" value="1"/>
</dbReference>
<evidence type="ECO:0000313" key="5">
    <source>
        <dbReference type="Proteomes" id="UP000777438"/>
    </source>
</evidence>
<evidence type="ECO:0000259" key="3">
    <source>
        <dbReference type="Pfam" id="PF26640"/>
    </source>
</evidence>
<proteinExistence type="predicted"/>
<dbReference type="SMART" id="SM00248">
    <property type="entry name" value="ANK"/>
    <property type="match status" value="7"/>
</dbReference>
<dbReference type="PROSITE" id="PS50297">
    <property type="entry name" value="ANK_REP_REGION"/>
    <property type="match status" value="2"/>
</dbReference>
<keyword evidence="1" id="KW-0040">ANK repeat</keyword>
<keyword evidence="5" id="KW-1185">Reference proteome</keyword>
<evidence type="ECO:0000259" key="2">
    <source>
        <dbReference type="Pfam" id="PF06985"/>
    </source>
</evidence>
<dbReference type="InterPro" id="IPR036770">
    <property type="entry name" value="Ankyrin_rpt-contain_sf"/>
</dbReference>
<feature type="domain" description="Heterokaryon incompatibility" evidence="2">
    <location>
        <begin position="22"/>
        <end position="104"/>
    </location>
</feature>
<dbReference type="PANTHER" id="PTHR10622">
    <property type="entry name" value="HET DOMAIN-CONTAINING PROTEIN"/>
    <property type="match status" value="1"/>
</dbReference>
<name>A0A9P8VTA9_9HYPO</name>
<dbReference type="PROSITE" id="PS50088">
    <property type="entry name" value="ANK_REPEAT"/>
    <property type="match status" value="2"/>
</dbReference>
<protein>
    <submittedName>
        <fullName evidence="4">Ankyrin repeat-containing protein</fullName>
    </submittedName>
</protein>
<accession>A0A9P8VTA9</accession>
<sequence>MRLLNTTSIEIEQFGDDAIPPYAILSHTWLEEEIIFQDLGQAHAASKKGYKKMTDFCSVARANGFQYGWMDTCCIDKTSSAELSEAINSMYHWYQEAAVCYTFLPDVSSLSELSGSRWFTRGWTLQELIAPSHMTFFDKDWSELGTKASLGQTISDCTGVPLGILSGKEHFETASIAQRMSWAADRNTTKTEDRAYCLMGIFGINMPLLYGEGARAFIRLQEEIMRVSDDQSLFAWRHPSSGGGLLAITPEAFKASGNIIPWNPLTPYNSPITVTNKGVHLELPFIGLGQHGTGLAILHCTEIGNEDHLLSIYLRDSFLTMEHFERCRTDSLKLISLRKFSPSQYPTRNLCIKLRGPSVQAMRNQDTNLTGKALQKLETRNIREQQATLKAEIGDVDINSRDADGCSPLLCSAAKGHEGVVWLLLTRSDGRTILSHAARGGHEAQLSQLLTRKDTQAYLIDGAGRSVLSHAAENGHESVVKMILGSGKVEADMKDQKGRSALWLLLETGWVDAESKDHNDVVKLLLDHQASVEHRANGDRTALCEAAANGHATIVEHLLNRNANVATSDKAGRAPLWYAAEGGHESIAKMLLEKGAAAETRGTNGNRSNTIARMLLEKGACIIDPSSNRLVGLEVAAAHGHVAVVETDTAATTIGLALSQAIVSGHEATAMLLMGAIRGDMKVWKGRDVLRHAIQTIKGCGAIADTLLEVPHGGWKSHVVTDFLLNGEKPEGYPTGREGPSWGLAKADYYNVDALWCAAVEGNTACVEVLLRHGVSTPIRAPQLNNALKFAQKQGHSGIVRLLRRHLAR</sequence>
<dbReference type="SUPFAM" id="SSF48403">
    <property type="entry name" value="Ankyrin repeat"/>
    <property type="match status" value="1"/>
</dbReference>
<dbReference type="InterPro" id="IPR058525">
    <property type="entry name" value="DUF8212"/>
</dbReference>
<reference evidence="4 5" key="1">
    <citation type="journal article" date="2021" name="Nat. Commun.">
        <title>Genetic determinants of endophytism in the Arabidopsis root mycobiome.</title>
        <authorList>
            <person name="Mesny F."/>
            <person name="Miyauchi S."/>
            <person name="Thiergart T."/>
            <person name="Pickel B."/>
            <person name="Atanasova L."/>
            <person name="Karlsson M."/>
            <person name="Huettel B."/>
            <person name="Barry K.W."/>
            <person name="Haridas S."/>
            <person name="Chen C."/>
            <person name="Bauer D."/>
            <person name="Andreopoulos W."/>
            <person name="Pangilinan J."/>
            <person name="LaButti K."/>
            <person name="Riley R."/>
            <person name="Lipzen A."/>
            <person name="Clum A."/>
            <person name="Drula E."/>
            <person name="Henrissat B."/>
            <person name="Kohler A."/>
            <person name="Grigoriev I.V."/>
            <person name="Martin F.M."/>
            <person name="Hacquard S."/>
        </authorList>
    </citation>
    <scope>NUCLEOTIDE SEQUENCE [LARGE SCALE GENOMIC DNA]</scope>
    <source>
        <strain evidence="4 5">MPI-CAGE-CH-0241</strain>
    </source>
</reference>
<dbReference type="EMBL" id="JAGPYM010000031">
    <property type="protein sequence ID" value="KAH6877076.1"/>
    <property type="molecule type" value="Genomic_DNA"/>
</dbReference>
<dbReference type="InterPro" id="IPR010730">
    <property type="entry name" value="HET"/>
</dbReference>